<keyword evidence="3" id="KW-0804">Transcription</keyword>
<feature type="domain" description="HTH lacI-type" evidence="4">
    <location>
        <begin position="3"/>
        <end position="57"/>
    </location>
</feature>
<dbReference type="GO" id="GO:0003700">
    <property type="term" value="F:DNA-binding transcription factor activity"/>
    <property type="evidence" value="ECO:0007669"/>
    <property type="project" value="TreeGrafter"/>
</dbReference>
<keyword evidence="6" id="KW-1185">Reference proteome</keyword>
<accession>A0A7Y9E8Z5</accession>
<evidence type="ECO:0000313" key="5">
    <source>
        <dbReference type="EMBL" id="NYD43323.1"/>
    </source>
</evidence>
<gene>
    <name evidence="5" type="ORF">BJZ21_003406</name>
</gene>
<dbReference type="GO" id="GO:0000976">
    <property type="term" value="F:transcription cis-regulatory region binding"/>
    <property type="evidence" value="ECO:0007669"/>
    <property type="project" value="TreeGrafter"/>
</dbReference>
<dbReference type="SUPFAM" id="SSF47413">
    <property type="entry name" value="lambda repressor-like DNA-binding domains"/>
    <property type="match status" value="1"/>
</dbReference>
<keyword evidence="1" id="KW-0805">Transcription regulation</keyword>
<organism evidence="5 6">
    <name type="scientific">Nocardioides panaciterrulae</name>
    <dbReference type="NCBI Taxonomy" id="661492"/>
    <lineage>
        <taxon>Bacteria</taxon>
        <taxon>Bacillati</taxon>
        <taxon>Actinomycetota</taxon>
        <taxon>Actinomycetes</taxon>
        <taxon>Propionibacteriales</taxon>
        <taxon>Nocardioidaceae</taxon>
        <taxon>Nocardioides</taxon>
    </lineage>
</organism>
<dbReference type="InterPro" id="IPR028082">
    <property type="entry name" value="Peripla_BP_I"/>
</dbReference>
<evidence type="ECO:0000256" key="1">
    <source>
        <dbReference type="ARBA" id="ARBA00023015"/>
    </source>
</evidence>
<dbReference type="Pfam" id="PF00356">
    <property type="entry name" value="LacI"/>
    <property type="match status" value="1"/>
</dbReference>
<dbReference type="InterPro" id="IPR000843">
    <property type="entry name" value="HTH_LacI"/>
</dbReference>
<dbReference type="AlphaFoldDB" id="A0A7Y9E8Z5"/>
<comment type="caution">
    <text evidence="5">The sequence shown here is derived from an EMBL/GenBank/DDBJ whole genome shotgun (WGS) entry which is preliminary data.</text>
</comment>
<evidence type="ECO:0000256" key="2">
    <source>
        <dbReference type="ARBA" id="ARBA00023125"/>
    </source>
</evidence>
<dbReference type="SMART" id="SM00354">
    <property type="entry name" value="HTH_LACI"/>
    <property type="match status" value="1"/>
</dbReference>
<dbReference type="EMBL" id="JACCBG010000001">
    <property type="protein sequence ID" value="NYD43323.1"/>
    <property type="molecule type" value="Genomic_DNA"/>
</dbReference>
<dbReference type="Gene3D" id="1.10.260.40">
    <property type="entry name" value="lambda repressor-like DNA-binding domains"/>
    <property type="match status" value="1"/>
</dbReference>
<dbReference type="CDD" id="cd01392">
    <property type="entry name" value="HTH_LacI"/>
    <property type="match status" value="1"/>
</dbReference>
<dbReference type="Pfam" id="PF13377">
    <property type="entry name" value="Peripla_BP_3"/>
    <property type="match status" value="1"/>
</dbReference>
<reference evidence="5 6" key="1">
    <citation type="submission" date="2020-07" db="EMBL/GenBank/DDBJ databases">
        <title>Sequencing the genomes of 1000 actinobacteria strains.</title>
        <authorList>
            <person name="Klenk H.-P."/>
        </authorList>
    </citation>
    <scope>NUCLEOTIDE SEQUENCE [LARGE SCALE GENOMIC DNA]</scope>
    <source>
        <strain evidence="5 6">DSM 21350</strain>
    </source>
</reference>
<keyword evidence="2 5" id="KW-0238">DNA-binding</keyword>
<dbReference type="PROSITE" id="PS00356">
    <property type="entry name" value="HTH_LACI_1"/>
    <property type="match status" value="1"/>
</dbReference>
<dbReference type="Gene3D" id="3.40.50.2300">
    <property type="match status" value="2"/>
</dbReference>
<evidence type="ECO:0000256" key="3">
    <source>
        <dbReference type="ARBA" id="ARBA00023163"/>
    </source>
</evidence>
<name>A0A7Y9E8Z5_9ACTN</name>
<dbReference type="InterPro" id="IPR046335">
    <property type="entry name" value="LacI/GalR-like_sensor"/>
</dbReference>
<dbReference type="PANTHER" id="PTHR30146:SF153">
    <property type="entry name" value="LACTOSE OPERON REPRESSOR"/>
    <property type="match status" value="1"/>
</dbReference>
<evidence type="ECO:0000259" key="4">
    <source>
        <dbReference type="PROSITE" id="PS50932"/>
    </source>
</evidence>
<proteinExistence type="predicted"/>
<dbReference type="CDD" id="cd06267">
    <property type="entry name" value="PBP1_LacI_sugar_binding-like"/>
    <property type="match status" value="1"/>
</dbReference>
<dbReference type="PANTHER" id="PTHR30146">
    <property type="entry name" value="LACI-RELATED TRANSCRIPTIONAL REPRESSOR"/>
    <property type="match status" value="1"/>
</dbReference>
<evidence type="ECO:0000313" key="6">
    <source>
        <dbReference type="Proteomes" id="UP000535511"/>
    </source>
</evidence>
<protein>
    <submittedName>
        <fullName evidence="5">DNA-binding LacI/PurR family transcriptional regulator</fullName>
    </submittedName>
</protein>
<sequence length="333" mass="36286">MSVRLKDVAVRAGVSIRTVSNVVNDYPYVRAETRARVQAAIDELGYRPNLTARQLRRGRTGMIALAVPDLTIPYFGELAGHVLMAAERHGLTLLIEQTAGSREREVMLAQGPRAKSIDGLLLSPLAADVEDLPTGSESVPLVLLGERIYDPRFDHVAIDNVAAAEAATRHLLESGRRRVAAVGVASSARSTMADLRLRGYRQAMDGYGLTVDERLVVRTTWFRRPDGYVATKQLLESGEPPEAMFCFNDLIAHGALRALSEAGLRCPEDVAVIGIDDIEENRYTVPSLTSIAPDKSKIAHHAVELLVRRIGGERPDGVDYTPGFSLSVRESAP</sequence>
<dbReference type="Proteomes" id="UP000535511">
    <property type="component" value="Unassembled WGS sequence"/>
</dbReference>
<dbReference type="InterPro" id="IPR010982">
    <property type="entry name" value="Lambda_DNA-bd_dom_sf"/>
</dbReference>
<dbReference type="PROSITE" id="PS50932">
    <property type="entry name" value="HTH_LACI_2"/>
    <property type="match status" value="1"/>
</dbReference>
<dbReference type="RefSeq" id="WP_179664854.1">
    <property type="nucleotide sequence ID" value="NZ_JACCBG010000001.1"/>
</dbReference>
<dbReference type="SUPFAM" id="SSF53822">
    <property type="entry name" value="Periplasmic binding protein-like I"/>
    <property type="match status" value="1"/>
</dbReference>